<evidence type="ECO:0000259" key="12">
    <source>
        <dbReference type="SMART" id="SM00228"/>
    </source>
</evidence>
<dbReference type="PANTHER" id="PTHR42837:SF2">
    <property type="entry name" value="MEMBRANE METALLOPROTEASE ARASP2, CHLOROPLASTIC-RELATED"/>
    <property type="match status" value="1"/>
</dbReference>
<dbReference type="SMART" id="SM00228">
    <property type="entry name" value="PDZ"/>
    <property type="match status" value="2"/>
</dbReference>
<dbReference type="SUPFAM" id="SSF50156">
    <property type="entry name" value="PDZ domain-like"/>
    <property type="match status" value="2"/>
</dbReference>
<dbReference type="EMBL" id="AP014836">
    <property type="protein sequence ID" value="BAW80088.1"/>
    <property type="molecule type" value="Genomic_DNA"/>
</dbReference>
<evidence type="ECO:0000256" key="7">
    <source>
        <dbReference type="ARBA" id="ARBA00022833"/>
    </source>
</evidence>
<dbReference type="AlphaFoldDB" id="A0A1Q2SLS5"/>
<gene>
    <name evidence="13" type="ORF">TAO_0718</name>
</gene>
<proteinExistence type="inferred from homology"/>
<dbReference type="GO" id="GO:0006508">
    <property type="term" value="P:proteolysis"/>
    <property type="evidence" value="ECO:0007669"/>
    <property type="project" value="UniProtKB-KW"/>
</dbReference>
<dbReference type="InterPro" id="IPR041489">
    <property type="entry name" value="PDZ_6"/>
</dbReference>
<evidence type="ECO:0000256" key="3">
    <source>
        <dbReference type="ARBA" id="ARBA00007931"/>
    </source>
</evidence>
<evidence type="ECO:0000256" key="5">
    <source>
        <dbReference type="ARBA" id="ARBA00022692"/>
    </source>
</evidence>
<comment type="subcellular location">
    <subcellularLocation>
        <location evidence="2">Membrane</location>
        <topology evidence="2">Multi-pass membrane protein</topology>
    </subcellularLocation>
</comment>
<evidence type="ECO:0000256" key="1">
    <source>
        <dbReference type="ARBA" id="ARBA00001947"/>
    </source>
</evidence>
<keyword evidence="9 11" id="KW-0482">Metalloprotease</keyword>
<feature type="transmembrane region" description="Helical" evidence="11">
    <location>
        <begin position="380"/>
        <end position="401"/>
    </location>
</feature>
<evidence type="ECO:0000256" key="2">
    <source>
        <dbReference type="ARBA" id="ARBA00004141"/>
    </source>
</evidence>
<evidence type="ECO:0000256" key="9">
    <source>
        <dbReference type="ARBA" id="ARBA00023049"/>
    </source>
</evidence>
<dbReference type="NCBIfam" id="TIGR00054">
    <property type="entry name" value="RIP metalloprotease RseP"/>
    <property type="match status" value="1"/>
</dbReference>
<keyword evidence="7 11" id="KW-0862">Zinc</keyword>
<dbReference type="GO" id="GO:0016020">
    <property type="term" value="C:membrane"/>
    <property type="evidence" value="ECO:0007669"/>
    <property type="project" value="UniProtKB-SubCell"/>
</dbReference>
<evidence type="ECO:0000313" key="13">
    <source>
        <dbReference type="EMBL" id="BAW80088.1"/>
    </source>
</evidence>
<feature type="domain" description="PDZ" evidence="12">
    <location>
        <begin position="117"/>
        <end position="185"/>
    </location>
</feature>
<organism evidence="13 14">
    <name type="scientific">Candidatus Nitrosoglobus terrae</name>
    <dbReference type="NCBI Taxonomy" id="1630141"/>
    <lineage>
        <taxon>Bacteria</taxon>
        <taxon>Pseudomonadati</taxon>
        <taxon>Pseudomonadota</taxon>
        <taxon>Gammaproteobacteria</taxon>
        <taxon>Chromatiales</taxon>
        <taxon>Chromatiaceae</taxon>
        <taxon>Candidatus Nitrosoglobus</taxon>
    </lineage>
</organism>
<dbReference type="Pfam" id="PF02163">
    <property type="entry name" value="Peptidase_M50"/>
    <property type="match status" value="1"/>
</dbReference>
<protein>
    <recommendedName>
        <fullName evidence="11">Zinc metalloprotease</fullName>
        <ecNumber evidence="11">3.4.24.-</ecNumber>
    </recommendedName>
</protein>
<evidence type="ECO:0000256" key="4">
    <source>
        <dbReference type="ARBA" id="ARBA00022670"/>
    </source>
</evidence>
<evidence type="ECO:0000256" key="10">
    <source>
        <dbReference type="ARBA" id="ARBA00023136"/>
    </source>
</evidence>
<keyword evidence="5 11" id="KW-0812">Transmembrane</keyword>
<dbReference type="Pfam" id="PF17820">
    <property type="entry name" value="PDZ_6"/>
    <property type="match status" value="1"/>
</dbReference>
<dbReference type="CDD" id="cd06163">
    <property type="entry name" value="S2P-M50_PDZ_RseP-like"/>
    <property type="match status" value="2"/>
</dbReference>
<dbReference type="InterPro" id="IPR008915">
    <property type="entry name" value="Peptidase_M50"/>
</dbReference>
<dbReference type="OrthoDB" id="9782003at2"/>
<comment type="cofactor">
    <cofactor evidence="1 11">
        <name>Zn(2+)</name>
        <dbReference type="ChEBI" id="CHEBI:29105"/>
    </cofactor>
</comment>
<dbReference type="EC" id="3.4.24.-" evidence="11"/>
<keyword evidence="11" id="KW-0479">Metal-binding</keyword>
<sequence>MFIALSILAFTIAIGLLVAVHEYGHFWVARRSGIKVLRFAIGFGWPLWRWHGKDQVEYVIGSIPLGGYVKMLDEREGDVAKEDLARAFNRQSLKIRSTVAAAGPAANILFAIVAYWLVFVFGISGIKPIIGEIITNTPADKAGFRSGEEIIAVGEESTPTWASVGNAIFIASQRRSQVLVTASGVDGNRVLNLSLYQVDNDPEKAKDMLRQLGIQPKQPLLPAVIGKILPGEPASQAGFQPGDRILLAEGQPIHTWDEWVKFVRDHPNISFNVEVERGSERLILILQPAAVKGENGDSVGRIGAAPSSLGELPEELRATLRYSPLAAVPQAIKKVWEIGSLTVMMIGKMLLGETSTKSISGPITIAEYAGYSAQIGFTSFLNFLAVVSISLGVLNLLPVPVLDGGHLLYNFIELLRGKPLSERSQILGHQMGVVILIGLMCVAFYNDLARLFAQ</sequence>
<comment type="similarity">
    <text evidence="3 11">Belongs to the peptidase M50B family.</text>
</comment>
<evidence type="ECO:0000256" key="6">
    <source>
        <dbReference type="ARBA" id="ARBA00022801"/>
    </source>
</evidence>
<keyword evidence="10 11" id="KW-0472">Membrane</keyword>
<dbReference type="Gene3D" id="2.30.42.10">
    <property type="match status" value="2"/>
</dbReference>
<feature type="transmembrane region" description="Helical" evidence="11">
    <location>
        <begin position="426"/>
        <end position="445"/>
    </location>
</feature>
<keyword evidence="4 13" id="KW-0645">Protease</keyword>
<feature type="transmembrane region" description="Helical" evidence="11">
    <location>
        <begin position="99"/>
        <end position="123"/>
    </location>
</feature>
<keyword evidence="6 11" id="KW-0378">Hydrolase</keyword>
<keyword evidence="14" id="KW-1185">Reference proteome</keyword>
<reference evidence="13 14" key="1">
    <citation type="journal article" date="2017" name="ISME J.">
        <title>An acid-tolerant ammonia-oxidizing ?-proteobacterium from soil.</title>
        <authorList>
            <person name="Hayatsu M."/>
            <person name="Tago K."/>
            <person name="Uchiyama I."/>
            <person name="Toyoda A."/>
            <person name="Wang Y."/>
            <person name="Shimomura Y."/>
            <person name="Okubo T."/>
            <person name="Kurisu F."/>
            <person name="Hirono Y."/>
            <person name="Nonaka K."/>
            <person name="Akiyama H."/>
            <person name="Itoh T."/>
            <person name="Takami H."/>
        </authorList>
    </citation>
    <scope>NUCLEOTIDE SEQUENCE [LARGE SCALE GENOMIC DNA]</scope>
    <source>
        <strain evidence="13 14">TAO100</strain>
    </source>
</reference>
<feature type="domain" description="PDZ" evidence="12">
    <location>
        <begin position="210"/>
        <end position="279"/>
    </location>
</feature>
<evidence type="ECO:0000313" key="14">
    <source>
        <dbReference type="Proteomes" id="UP000243679"/>
    </source>
</evidence>
<dbReference type="InterPro" id="IPR001478">
    <property type="entry name" value="PDZ"/>
</dbReference>
<dbReference type="GO" id="GO:0004222">
    <property type="term" value="F:metalloendopeptidase activity"/>
    <property type="evidence" value="ECO:0007669"/>
    <property type="project" value="InterPro"/>
</dbReference>
<dbReference type="Proteomes" id="UP000243679">
    <property type="component" value="Chromosome"/>
</dbReference>
<dbReference type="CDD" id="cd23081">
    <property type="entry name" value="cpPDZ_EcRseP-like"/>
    <property type="match status" value="1"/>
</dbReference>
<name>A0A1Q2SLS5_9GAMM</name>
<evidence type="ECO:0000256" key="11">
    <source>
        <dbReference type="RuleBase" id="RU362031"/>
    </source>
</evidence>
<dbReference type="InterPro" id="IPR004387">
    <property type="entry name" value="Pept_M50_Zn"/>
</dbReference>
<dbReference type="RefSeq" id="WP_096526671.1">
    <property type="nucleotide sequence ID" value="NZ_AP014836.1"/>
</dbReference>
<dbReference type="KEGG" id="ntt:TAO_0718"/>
<accession>A0A1Q2SLS5</accession>
<keyword evidence="8 11" id="KW-1133">Transmembrane helix</keyword>
<dbReference type="PANTHER" id="PTHR42837">
    <property type="entry name" value="REGULATOR OF SIGMA-E PROTEASE RSEP"/>
    <property type="match status" value="1"/>
</dbReference>
<dbReference type="GO" id="GO:0046872">
    <property type="term" value="F:metal ion binding"/>
    <property type="evidence" value="ECO:0007669"/>
    <property type="project" value="UniProtKB-KW"/>
</dbReference>
<dbReference type="InterPro" id="IPR036034">
    <property type="entry name" value="PDZ_sf"/>
</dbReference>
<evidence type="ECO:0000256" key="8">
    <source>
        <dbReference type="ARBA" id="ARBA00022989"/>
    </source>
</evidence>